<feature type="domain" description="ABC transmembrane type-1" evidence="8">
    <location>
        <begin position="55"/>
        <end position="235"/>
    </location>
</feature>
<dbReference type="Proteomes" id="UP000623269">
    <property type="component" value="Unassembled WGS sequence"/>
</dbReference>
<feature type="transmembrane region" description="Helical" evidence="7">
    <location>
        <begin position="216"/>
        <end position="236"/>
    </location>
</feature>
<evidence type="ECO:0000259" key="8">
    <source>
        <dbReference type="PROSITE" id="PS50928"/>
    </source>
</evidence>
<dbReference type="CDD" id="cd06261">
    <property type="entry name" value="TM_PBP2"/>
    <property type="match status" value="1"/>
</dbReference>
<accession>A0A8J7KXG2</accession>
<dbReference type="Pfam" id="PF00528">
    <property type="entry name" value="BPD_transp_1"/>
    <property type="match status" value="1"/>
</dbReference>
<evidence type="ECO:0000256" key="4">
    <source>
        <dbReference type="ARBA" id="ARBA00022692"/>
    </source>
</evidence>
<dbReference type="GO" id="GO:0055085">
    <property type="term" value="P:transmembrane transport"/>
    <property type="evidence" value="ECO:0007669"/>
    <property type="project" value="InterPro"/>
</dbReference>
<comment type="similarity">
    <text evidence="7">Belongs to the binding-protein-dependent transport system permease family.</text>
</comment>
<comment type="subcellular location">
    <subcellularLocation>
        <location evidence="1 7">Cell membrane</location>
        <topology evidence="1 7">Multi-pass membrane protein</topology>
    </subcellularLocation>
</comment>
<evidence type="ECO:0000313" key="9">
    <source>
        <dbReference type="EMBL" id="MBH1942520.1"/>
    </source>
</evidence>
<evidence type="ECO:0000313" key="10">
    <source>
        <dbReference type="Proteomes" id="UP000623269"/>
    </source>
</evidence>
<evidence type="ECO:0000256" key="3">
    <source>
        <dbReference type="ARBA" id="ARBA00022475"/>
    </source>
</evidence>
<gene>
    <name evidence="9" type="ORF">I5677_16630</name>
</gene>
<keyword evidence="10" id="KW-1185">Reference proteome</keyword>
<reference evidence="9" key="1">
    <citation type="submission" date="2020-12" db="EMBL/GenBank/DDBJ databases">
        <title>M. sibirica DSM 26468T genome.</title>
        <authorList>
            <person name="Thieme N."/>
            <person name="Rettenmaier R."/>
            <person name="Zverlov V."/>
            <person name="Liebl W."/>
        </authorList>
    </citation>
    <scope>NUCLEOTIDE SEQUENCE</scope>
    <source>
        <strain evidence="9">DSM 26468</strain>
    </source>
</reference>
<dbReference type="PANTHER" id="PTHR30151:SF0">
    <property type="entry name" value="ABC TRANSPORTER PERMEASE PROTEIN MJ0413-RELATED"/>
    <property type="match status" value="1"/>
</dbReference>
<dbReference type="AlphaFoldDB" id="A0A8J7KXG2"/>
<dbReference type="SUPFAM" id="SSF161098">
    <property type="entry name" value="MetI-like"/>
    <property type="match status" value="1"/>
</dbReference>
<dbReference type="PANTHER" id="PTHR30151">
    <property type="entry name" value="ALKANE SULFONATE ABC TRANSPORTER-RELATED, MEMBRANE SUBUNIT"/>
    <property type="match status" value="1"/>
</dbReference>
<keyword evidence="3" id="KW-1003">Cell membrane</keyword>
<feature type="transmembrane region" description="Helical" evidence="7">
    <location>
        <begin position="161"/>
        <end position="182"/>
    </location>
</feature>
<feature type="transmembrane region" description="Helical" evidence="7">
    <location>
        <begin position="94"/>
        <end position="113"/>
    </location>
</feature>
<sequence>MSIALKRIAFLAIIIILWEAVYRIGIWPEFLFPSPFQVMDTLKNGFTEGGFTIAILHSFRRILIGYTISLIIGVLMGIFLAVNKLADETIGTFVISLQSVPSVVWLPLALLWFKLGEASIIFVVVLGGLWNMIISTTTGIKNVDPILIRCGKNLGYKKMGLFAKVVLPACVPHMITGMRLSWAFCWRALMAAEILGTGRGLGQILMWGRDMGNMSTVLSIMVIIAATGLLTDNLIFKRIELKVMKRWGLAGS</sequence>
<evidence type="ECO:0000256" key="6">
    <source>
        <dbReference type="ARBA" id="ARBA00023136"/>
    </source>
</evidence>
<dbReference type="EMBL" id="JAEAGR010000025">
    <property type="protein sequence ID" value="MBH1942520.1"/>
    <property type="molecule type" value="Genomic_DNA"/>
</dbReference>
<dbReference type="InterPro" id="IPR000515">
    <property type="entry name" value="MetI-like"/>
</dbReference>
<dbReference type="RefSeq" id="WP_197662774.1">
    <property type="nucleotide sequence ID" value="NZ_JAEAGR010000025.1"/>
</dbReference>
<name>A0A8J7KXG2_9FIRM</name>
<dbReference type="InterPro" id="IPR035906">
    <property type="entry name" value="MetI-like_sf"/>
</dbReference>
<dbReference type="GO" id="GO:0005886">
    <property type="term" value="C:plasma membrane"/>
    <property type="evidence" value="ECO:0007669"/>
    <property type="project" value="UniProtKB-SubCell"/>
</dbReference>
<organism evidence="9 10">
    <name type="scientific">Mobilitalea sibirica</name>
    <dbReference type="NCBI Taxonomy" id="1462919"/>
    <lineage>
        <taxon>Bacteria</taxon>
        <taxon>Bacillati</taxon>
        <taxon>Bacillota</taxon>
        <taxon>Clostridia</taxon>
        <taxon>Lachnospirales</taxon>
        <taxon>Lachnospiraceae</taxon>
        <taxon>Mobilitalea</taxon>
    </lineage>
</organism>
<comment type="caution">
    <text evidence="9">The sequence shown here is derived from an EMBL/GenBank/DDBJ whole genome shotgun (WGS) entry which is preliminary data.</text>
</comment>
<feature type="transmembrane region" description="Helical" evidence="7">
    <location>
        <begin position="119"/>
        <end position="140"/>
    </location>
</feature>
<keyword evidence="4 7" id="KW-0812">Transmembrane</keyword>
<dbReference type="Gene3D" id="1.10.3720.10">
    <property type="entry name" value="MetI-like"/>
    <property type="match status" value="1"/>
</dbReference>
<proteinExistence type="inferred from homology"/>
<evidence type="ECO:0000256" key="1">
    <source>
        <dbReference type="ARBA" id="ARBA00004651"/>
    </source>
</evidence>
<keyword evidence="6 7" id="KW-0472">Membrane</keyword>
<evidence type="ECO:0000256" key="2">
    <source>
        <dbReference type="ARBA" id="ARBA00022448"/>
    </source>
</evidence>
<dbReference type="PROSITE" id="PS50928">
    <property type="entry name" value="ABC_TM1"/>
    <property type="match status" value="1"/>
</dbReference>
<keyword evidence="2 7" id="KW-0813">Transport</keyword>
<evidence type="ECO:0000256" key="5">
    <source>
        <dbReference type="ARBA" id="ARBA00022989"/>
    </source>
</evidence>
<protein>
    <submittedName>
        <fullName evidence="9">ABC transporter permease</fullName>
    </submittedName>
</protein>
<keyword evidence="5 7" id="KW-1133">Transmembrane helix</keyword>
<feature type="transmembrane region" description="Helical" evidence="7">
    <location>
        <begin position="63"/>
        <end position="82"/>
    </location>
</feature>
<evidence type="ECO:0000256" key="7">
    <source>
        <dbReference type="RuleBase" id="RU363032"/>
    </source>
</evidence>